<evidence type="ECO:0000313" key="11">
    <source>
        <dbReference type="EMBL" id="KAK2078585.1"/>
    </source>
</evidence>
<dbReference type="InterPro" id="IPR013083">
    <property type="entry name" value="Znf_RING/FYVE/PHD"/>
</dbReference>
<dbReference type="AlphaFoldDB" id="A0AAD9MKS2"/>
<keyword evidence="5" id="KW-0479">Metal-binding</keyword>
<gene>
    <name evidence="11" type="ORF">QBZ16_003425</name>
</gene>
<evidence type="ECO:0000256" key="8">
    <source>
        <dbReference type="ARBA" id="ARBA00022833"/>
    </source>
</evidence>
<comment type="caution">
    <text evidence="11">The sequence shown here is derived from an EMBL/GenBank/DDBJ whole genome shotgun (WGS) entry which is preliminary data.</text>
</comment>
<dbReference type="InterPro" id="IPR033326">
    <property type="entry name" value="BAH1"/>
</dbReference>
<keyword evidence="6" id="KW-0863">Zinc-finger</keyword>
<dbReference type="PROSITE" id="PS00518">
    <property type="entry name" value="ZF_RING_1"/>
    <property type="match status" value="1"/>
</dbReference>
<dbReference type="CDD" id="cd14447">
    <property type="entry name" value="SPX"/>
    <property type="match status" value="1"/>
</dbReference>
<reference evidence="11" key="1">
    <citation type="submission" date="2021-01" db="EMBL/GenBank/DDBJ databases">
        <authorList>
            <person name="Eckstrom K.M.E."/>
        </authorList>
    </citation>
    <scope>NUCLEOTIDE SEQUENCE</scope>
    <source>
        <strain evidence="11">UVCC 0001</strain>
    </source>
</reference>
<evidence type="ECO:0000256" key="2">
    <source>
        <dbReference type="ARBA" id="ARBA00004906"/>
    </source>
</evidence>
<dbReference type="PANTHER" id="PTHR46764">
    <property type="entry name" value="E3 UBIQUITIN-PROTEIN LIGASE BAH1"/>
    <property type="match status" value="1"/>
</dbReference>
<accession>A0AAD9MKS2</accession>
<keyword evidence="8" id="KW-0862">Zinc</keyword>
<keyword evidence="12" id="KW-1185">Reference proteome</keyword>
<evidence type="ECO:0000256" key="5">
    <source>
        <dbReference type="ARBA" id="ARBA00022723"/>
    </source>
</evidence>
<dbReference type="Proteomes" id="UP001255856">
    <property type="component" value="Unassembled WGS sequence"/>
</dbReference>
<dbReference type="EC" id="2.3.2.27" evidence="3"/>
<protein>
    <recommendedName>
        <fullName evidence="3">RING-type E3 ubiquitin transferase</fullName>
        <ecNumber evidence="3">2.3.2.27</ecNumber>
    </recommendedName>
</protein>
<sequence length="493" mass="52799">MRMTLGDSDVCLAGYKELKKLLKPLAEGSAEPGGKDGGQPEASLTQAAEQEFFERLQGQLRRVDSEFDARAKALIARYKRSQSRYGGLCLPFFLGKGQQAARGAKLSQDAYWCRKYAKANAVALRKILKKHDKVAGNSRGRDFLRDSWQSHGREGVGTFLHSPLLDELKAIQDVLSEEAVLDPELEAGGGLGLADGRGASETGSGCAAPPQDKLASSAPACVGGLAATDGAVDLLAESRHWRGSPRGAAGDGPRPGSAGRRSGRSSPAPSSAETVSDPGVHRAASETRSGRGAGLADVAGLRRIRTSAGPGSFRSTSSLRRQREEGLEAICESPSFLLDSSDEEWEEGALPGWARRASFRPGSSPIAEESVERGASPLGTPVRSALACGHKFCKRCALEAAGFGRAVGTFASIVSHVPRRAPCPACRQQDVYRGAVSLREVGRLIERRHPREWAERRGADKRLEREAAEAALQRQKDYYGPHLRATSVYELVF</sequence>
<feature type="compositionally biased region" description="Basic and acidic residues" evidence="9">
    <location>
        <begin position="279"/>
        <end position="289"/>
    </location>
</feature>
<evidence type="ECO:0000256" key="1">
    <source>
        <dbReference type="ARBA" id="ARBA00000900"/>
    </source>
</evidence>
<name>A0AAD9MKS2_PROWI</name>
<feature type="compositionally biased region" description="Low complexity" evidence="9">
    <location>
        <begin position="244"/>
        <end position="272"/>
    </location>
</feature>
<feature type="region of interest" description="Disordered" evidence="9">
    <location>
        <begin position="240"/>
        <end position="319"/>
    </location>
</feature>
<feature type="domain" description="SPX" evidence="10">
    <location>
        <begin position="1"/>
        <end position="145"/>
    </location>
</feature>
<comment type="pathway">
    <text evidence="2">Protein modification; protein ubiquitination.</text>
</comment>
<organism evidence="11 12">
    <name type="scientific">Prototheca wickerhamii</name>
    <dbReference type="NCBI Taxonomy" id="3111"/>
    <lineage>
        <taxon>Eukaryota</taxon>
        <taxon>Viridiplantae</taxon>
        <taxon>Chlorophyta</taxon>
        <taxon>core chlorophytes</taxon>
        <taxon>Trebouxiophyceae</taxon>
        <taxon>Chlorellales</taxon>
        <taxon>Chlorellaceae</taxon>
        <taxon>Prototheca</taxon>
    </lineage>
</organism>
<evidence type="ECO:0000256" key="6">
    <source>
        <dbReference type="ARBA" id="ARBA00022771"/>
    </source>
</evidence>
<evidence type="ECO:0000256" key="9">
    <source>
        <dbReference type="SAM" id="MobiDB-lite"/>
    </source>
</evidence>
<evidence type="ECO:0000313" key="12">
    <source>
        <dbReference type="Proteomes" id="UP001255856"/>
    </source>
</evidence>
<dbReference type="PROSITE" id="PS51382">
    <property type="entry name" value="SPX"/>
    <property type="match status" value="1"/>
</dbReference>
<feature type="region of interest" description="Disordered" evidence="9">
    <location>
        <begin position="191"/>
        <end position="215"/>
    </location>
</feature>
<dbReference type="GO" id="GO:0061630">
    <property type="term" value="F:ubiquitin protein ligase activity"/>
    <property type="evidence" value="ECO:0007669"/>
    <property type="project" value="UniProtKB-EC"/>
</dbReference>
<evidence type="ECO:0000259" key="10">
    <source>
        <dbReference type="PROSITE" id="PS51382"/>
    </source>
</evidence>
<keyword evidence="4" id="KW-0808">Transferase</keyword>
<comment type="catalytic activity">
    <reaction evidence="1">
        <text>S-ubiquitinyl-[E2 ubiquitin-conjugating enzyme]-L-cysteine + [acceptor protein]-L-lysine = [E2 ubiquitin-conjugating enzyme]-L-cysteine + N(6)-ubiquitinyl-[acceptor protein]-L-lysine.</text>
        <dbReference type="EC" id="2.3.2.27"/>
    </reaction>
</comment>
<dbReference type="InterPro" id="IPR004331">
    <property type="entry name" value="SPX_dom"/>
</dbReference>
<evidence type="ECO:0000256" key="7">
    <source>
        <dbReference type="ARBA" id="ARBA00022786"/>
    </source>
</evidence>
<dbReference type="EMBL" id="JASFZW010000004">
    <property type="protein sequence ID" value="KAK2078585.1"/>
    <property type="molecule type" value="Genomic_DNA"/>
</dbReference>
<dbReference type="GO" id="GO:0008270">
    <property type="term" value="F:zinc ion binding"/>
    <property type="evidence" value="ECO:0007669"/>
    <property type="project" value="UniProtKB-KW"/>
</dbReference>
<evidence type="ECO:0000256" key="3">
    <source>
        <dbReference type="ARBA" id="ARBA00012483"/>
    </source>
</evidence>
<proteinExistence type="predicted"/>
<dbReference type="InterPro" id="IPR017907">
    <property type="entry name" value="Znf_RING_CS"/>
</dbReference>
<dbReference type="PANTHER" id="PTHR46764:SF2">
    <property type="entry name" value="E3 UBIQUITIN-PROTEIN LIGASE BAH1-LIKE-RELATED"/>
    <property type="match status" value="1"/>
</dbReference>
<keyword evidence="7" id="KW-0833">Ubl conjugation pathway</keyword>
<dbReference type="Gene3D" id="3.30.40.10">
    <property type="entry name" value="Zinc/RING finger domain, C3HC4 (zinc finger)"/>
    <property type="match status" value="1"/>
</dbReference>
<evidence type="ECO:0000256" key="4">
    <source>
        <dbReference type="ARBA" id="ARBA00022679"/>
    </source>
</evidence>